<dbReference type="RefSeq" id="WP_146517139.1">
    <property type="nucleotide sequence ID" value="NZ_SJPI01000003.1"/>
</dbReference>
<protein>
    <submittedName>
        <fullName evidence="4">Uncharacterized protein</fullName>
    </submittedName>
</protein>
<feature type="coiled-coil region" evidence="1">
    <location>
        <begin position="278"/>
        <end position="305"/>
    </location>
</feature>
<evidence type="ECO:0000313" key="5">
    <source>
        <dbReference type="Proteomes" id="UP000316598"/>
    </source>
</evidence>
<organism evidence="4 5">
    <name type="scientific">Rubripirellula amarantea</name>
    <dbReference type="NCBI Taxonomy" id="2527999"/>
    <lineage>
        <taxon>Bacteria</taxon>
        <taxon>Pseudomonadati</taxon>
        <taxon>Planctomycetota</taxon>
        <taxon>Planctomycetia</taxon>
        <taxon>Pirellulales</taxon>
        <taxon>Pirellulaceae</taxon>
        <taxon>Rubripirellula</taxon>
    </lineage>
</organism>
<evidence type="ECO:0000256" key="3">
    <source>
        <dbReference type="SAM" id="SignalP"/>
    </source>
</evidence>
<feature type="compositionally biased region" description="Polar residues" evidence="2">
    <location>
        <begin position="395"/>
        <end position="410"/>
    </location>
</feature>
<keyword evidence="1" id="KW-0175">Coiled coil</keyword>
<keyword evidence="5" id="KW-1185">Reference proteome</keyword>
<comment type="caution">
    <text evidence="4">The sequence shown here is derived from an EMBL/GenBank/DDBJ whole genome shotgun (WGS) entry which is preliminary data.</text>
</comment>
<dbReference type="Proteomes" id="UP000316598">
    <property type="component" value="Unassembled WGS sequence"/>
</dbReference>
<name>A0A5C5WGH2_9BACT</name>
<dbReference type="OrthoDB" id="250891at2"/>
<evidence type="ECO:0000256" key="1">
    <source>
        <dbReference type="SAM" id="Coils"/>
    </source>
</evidence>
<evidence type="ECO:0000256" key="2">
    <source>
        <dbReference type="SAM" id="MobiDB-lite"/>
    </source>
</evidence>
<feature type="chain" id="PRO_5022850049" evidence="3">
    <location>
        <begin position="21"/>
        <end position="439"/>
    </location>
</feature>
<gene>
    <name evidence="4" type="ORF">Pla22_48350</name>
</gene>
<dbReference type="AlphaFoldDB" id="A0A5C5WGH2"/>
<proteinExistence type="predicted"/>
<dbReference type="EMBL" id="SJPI01000003">
    <property type="protein sequence ID" value="TWT49637.1"/>
    <property type="molecule type" value="Genomic_DNA"/>
</dbReference>
<accession>A0A5C5WGH2</accession>
<feature type="region of interest" description="Disordered" evidence="2">
    <location>
        <begin position="378"/>
        <end position="413"/>
    </location>
</feature>
<feature type="signal peptide" evidence="3">
    <location>
        <begin position="1"/>
        <end position="20"/>
    </location>
</feature>
<keyword evidence="3" id="KW-0732">Signal</keyword>
<sequence length="439" mass="47513" precursor="true">MNKIQWTLASVALLSMVGCAALNDAKYENTQKARAVLEYHKCGKPECERYPHDYKLGWLDGFYTISTGGPNCPPAVAPQRYWNPKQVLDDCDNRRHAFYSGWQDGAARATQFPDTHHLRIFETCECPMPRCEMPCGTGACGPCGANYLGASAYTDLIEMPYTETIIPSESELPVPPAPMIDGEADQSALEYNGDEVLEADASVGMISTPETLVTQDIAAVPHEDLLKANDADTIFGAAFDVMLPSDATVQLQSSDPIENLQNDAVAVKATAKVQTIVVEEKDLAKEELEKQRQAAITKAKLEEERIAAAKLAQAKIAEEKLKQEKLAQTKLAEVSNAQPAIKIPVPVQDQVPATTADAKQATAKPVVDNAPVQRAQEITIAEDKPTAKSDAPVAKSNSSVKSNATQQASVSEHPEVAVKMLPVTFEMIESDQPPVVLAK</sequence>
<dbReference type="PROSITE" id="PS51257">
    <property type="entry name" value="PROKAR_LIPOPROTEIN"/>
    <property type="match status" value="1"/>
</dbReference>
<evidence type="ECO:0000313" key="4">
    <source>
        <dbReference type="EMBL" id="TWT49637.1"/>
    </source>
</evidence>
<reference evidence="4 5" key="1">
    <citation type="submission" date="2019-02" db="EMBL/GenBank/DDBJ databases">
        <title>Deep-cultivation of Planctomycetes and their phenomic and genomic characterization uncovers novel biology.</title>
        <authorList>
            <person name="Wiegand S."/>
            <person name="Jogler M."/>
            <person name="Boedeker C."/>
            <person name="Pinto D."/>
            <person name="Vollmers J."/>
            <person name="Rivas-Marin E."/>
            <person name="Kohn T."/>
            <person name="Peeters S.H."/>
            <person name="Heuer A."/>
            <person name="Rast P."/>
            <person name="Oberbeckmann S."/>
            <person name="Bunk B."/>
            <person name="Jeske O."/>
            <person name="Meyerdierks A."/>
            <person name="Storesund J.E."/>
            <person name="Kallscheuer N."/>
            <person name="Luecker S."/>
            <person name="Lage O.M."/>
            <person name="Pohl T."/>
            <person name="Merkel B.J."/>
            <person name="Hornburger P."/>
            <person name="Mueller R.-W."/>
            <person name="Bruemmer F."/>
            <person name="Labrenz M."/>
            <person name="Spormann A.M."/>
            <person name="Op Den Camp H."/>
            <person name="Overmann J."/>
            <person name="Amann R."/>
            <person name="Jetten M.S.M."/>
            <person name="Mascher T."/>
            <person name="Medema M.H."/>
            <person name="Devos D.P."/>
            <person name="Kaster A.-K."/>
            <person name="Ovreas L."/>
            <person name="Rohde M."/>
            <person name="Galperin M.Y."/>
            <person name="Jogler C."/>
        </authorList>
    </citation>
    <scope>NUCLEOTIDE SEQUENCE [LARGE SCALE GENOMIC DNA]</scope>
    <source>
        <strain evidence="4 5">Pla22</strain>
    </source>
</reference>